<evidence type="ECO:0000256" key="5">
    <source>
        <dbReference type="ARBA" id="ARBA00022989"/>
    </source>
</evidence>
<sequence>MRGDSAWAFQACLQHCHQTGCTYVIHASPSQQQAAQTCSDTCRRQRRDGAGSEAATGPGHSDGATAVDDLEVPLPLRIFRWSCADDCKYHCMRAVEAWKAVEGRNAPVEKYYGKWPFLRVLGMQELASVLASLANLLAHALCLSRLRAEALRASPHARASPLQAVVSPQPAPVAAVHMPGYGNGSRSPYPFLWLWTAYGCLHINAWVWSAVFHSRDTRLTERLDYTSAICLVAFGLFAVLFRILWGPTRRRRLAAAAAGAAVAAGLARHLHYMLRVKFDYGWNMRVCVAAGLATAGLWLAWCWATRHPGRHRMYAFLLLAHTAMLLELLDFPPLAGLLDAHAAWHVATVALTPLFYSWLRSDAAAALEPKRKDT</sequence>
<dbReference type="AlphaFoldDB" id="A0A9W6BQ18"/>
<dbReference type="InterPro" id="IPR007217">
    <property type="entry name" value="Per1-like"/>
</dbReference>
<feature type="transmembrane region" description="Helical" evidence="7">
    <location>
        <begin position="341"/>
        <end position="359"/>
    </location>
</feature>
<keyword evidence="4" id="KW-0732">Signal</keyword>
<keyword evidence="9" id="KW-1185">Reference proteome</keyword>
<keyword evidence="7" id="KW-0333">Golgi apparatus</keyword>
<evidence type="ECO:0000256" key="6">
    <source>
        <dbReference type="ARBA" id="ARBA00023136"/>
    </source>
</evidence>
<dbReference type="GO" id="GO:0000139">
    <property type="term" value="C:Golgi membrane"/>
    <property type="evidence" value="ECO:0007669"/>
    <property type="project" value="UniProtKB-SubCell"/>
</dbReference>
<evidence type="ECO:0000256" key="1">
    <source>
        <dbReference type="ARBA" id="ARBA00004127"/>
    </source>
</evidence>
<organism evidence="8 9">
    <name type="scientific">Pleodorina starrii</name>
    <dbReference type="NCBI Taxonomy" id="330485"/>
    <lineage>
        <taxon>Eukaryota</taxon>
        <taxon>Viridiplantae</taxon>
        <taxon>Chlorophyta</taxon>
        <taxon>core chlorophytes</taxon>
        <taxon>Chlorophyceae</taxon>
        <taxon>CS clade</taxon>
        <taxon>Chlamydomonadales</taxon>
        <taxon>Volvocaceae</taxon>
        <taxon>Pleodorina</taxon>
    </lineage>
</organism>
<keyword evidence="2 7" id="KW-0337">GPI-anchor biosynthesis</keyword>
<keyword evidence="6 7" id="KW-0472">Membrane</keyword>
<feature type="transmembrane region" description="Helical" evidence="7">
    <location>
        <begin position="191"/>
        <end position="213"/>
    </location>
</feature>
<comment type="subcellular location">
    <subcellularLocation>
        <location evidence="1">Endomembrane system</location>
        <topology evidence="1">Multi-pass membrane protein</topology>
    </subcellularLocation>
    <subcellularLocation>
        <location evidence="7">Golgi apparatus membrane</location>
        <topology evidence="7">Multi-pass membrane protein</topology>
    </subcellularLocation>
</comment>
<evidence type="ECO:0000256" key="4">
    <source>
        <dbReference type="ARBA" id="ARBA00022729"/>
    </source>
</evidence>
<dbReference type="GO" id="GO:0005789">
    <property type="term" value="C:endoplasmic reticulum membrane"/>
    <property type="evidence" value="ECO:0007669"/>
    <property type="project" value="TreeGrafter"/>
</dbReference>
<gene>
    <name evidence="8" type="primary">PLEST002989</name>
    <name evidence="8" type="ORF">PLESTB_001058900</name>
</gene>
<protein>
    <recommendedName>
        <fullName evidence="7">Post-GPI attachment to proteins factor 3</fullName>
    </recommendedName>
</protein>
<comment type="caution">
    <text evidence="7">Lacks conserved residue(s) required for the propagation of feature annotation.</text>
</comment>
<dbReference type="PANTHER" id="PTHR13148">
    <property type="entry name" value="PER1-RELATED"/>
    <property type="match status" value="1"/>
</dbReference>
<keyword evidence="3 7" id="KW-0812">Transmembrane</keyword>
<comment type="similarity">
    <text evidence="7">Belongs to the PGAP3 family.</text>
</comment>
<dbReference type="PANTHER" id="PTHR13148:SF0">
    <property type="entry name" value="POST-GPI ATTACHMENT TO PROTEINS FACTOR 3"/>
    <property type="match status" value="1"/>
</dbReference>
<feature type="transmembrane region" description="Helical" evidence="7">
    <location>
        <begin position="252"/>
        <end position="270"/>
    </location>
</feature>
<dbReference type="EMBL" id="BRXU01000014">
    <property type="protein sequence ID" value="GLC56048.1"/>
    <property type="molecule type" value="Genomic_DNA"/>
</dbReference>
<dbReference type="Proteomes" id="UP001165080">
    <property type="component" value="Unassembled WGS sequence"/>
</dbReference>
<feature type="transmembrane region" description="Helical" evidence="7">
    <location>
        <begin position="225"/>
        <end position="245"/>
    </location>
</feature>
<feature type="transmembrane region" description="Helical" evidence="7">
    <location>
        <begin position="282"/>
        <end position="301"/>
    </location>
</feature>
<comment type="function">
    <text evidence="7">Involved in the lipid remodeling steps of GPI-anchor maturation.</text>
</comment>
<evidence type="ECO:0000256" key="2">
    <source>
        <dbReference type="ARBA" id="ARBA00022502"/>
    </source>
</evidence>
<name>A0A9W6BQ18_9CHLO</name>
<keyword evidence="5 7" id="KW-1133">Transmembrane helix</keyword>
<evidence type="ECO:0000256" key="3">
    <source>
        <dbReference type="ARBA" id="ARBA00022692"/>
    </source>
</evidence>
<dbReference type="Pfam" id="PF04080">
    <property type="entry name" value="Per1"/>
    <property type="match status" value="1"/>
</dbReference>
<dbReference type="GO" id="GO:0016788">
    <property type="term" value="F:hydrolase activity, acting on ester bonds"/>
    <property type="evidence" value="ECO:0007669"/>
    <property type="project" value="TreeGrafter"/>
</dbReference>
<proteinExistence type="inferred from homology"/>
<dbReference type="GO" id="GO:0006506">
    <property type="term" value="P:GPI anchor biosynthetic process"/>
    <property type="evidence" value="ECO:0007669"/>
    <property type="project" value="UniProtKB-KW"/>
</dbReference>
<feature type="transmembrane region" description="Helical" evidence="7">
    <location>
        <begin position="313"/>
        <end position="329"/>
    </location>
</feature>
<evidence type="ECO:0000256" key="7">
    <source>
        <dbReference type="RuleBase" id="RU365066"/>
    </source>
</evidence>
<comment type="caution">
    <text evidence="8">The sequence shown here is derived from an EMBL/GenBank/DDBJ whole genome shotgun (WGS) entry which is preliminary data.</text>
</comment>
<reference evidence="8 9" key="1">
    <citation type="journal article" date="2023" name="Commun. Biol.">
        <title>Reorganization of the ancestral sex-determining regions during the evolution of trioecy in Pleodorina starrii.</title>
        <authorList>
            <person name="Takahashi K."/>
            <person name="Suzuki S."/>
            <person name="Kawai-Toyooka H."/>
            <person name="Yamamoto K."/>
            <person name="Hamaji T."/>
            <person name="Ootsuki R."/>
            <person name="Yamaguchi H."/>
            <person name="Kawachi M."/>
            <person name="Higashiyama T."/>
            <person name="Nozaki H."/>
        </authorList>
    </citation>
    <scope>NUCLEOTIDE SEQUENCE [LARGE SCALE GENOMIC DNA]</scope>
    <source>
        <strain evidence="8 9">NIES-4479</strain>
    </source>
</reference>
<evidence type="ECO:0000313" key="8">
    <source>
        <dbReference type="EMBL" id="GLC56048.1"/>
    </source>
</evidence>
<accession>A0A9W6BQ18</accession>
<evidence type="ECO:0000313" key="9">
    <source>
        <dbReference type="Proteomes" id="UP001165080"/>
    </source>
</evidence>